<protein>
    <submittedName>
        <fullName evidence="1">Uncharacterized protein</fullName>
    </submittedName>
</protein>
<evidence type="ECO:0000313" key="2">
    <source>
        <dbReference type="Proteomes" id="UP000663873"/>
    </source>
</evidence>
<organism evidence="1 2">
    <name type="scientific">Rotaria socialis</name>
    <dbReference type="NCBI Taxonomy" id="392032"/>
    <lineage>
        <taxon>Eukaryota</taxon>
        <taxon>Metazoa</taxon>
        <taxon>Spiralia</taxon>
        <taxon>Gnathifera</taxon>
        <taxon>Rotifera</taxon>
        <taxon>Eurotatoria</taxon>
        <taxon>Bdelloidea</taxon>
        <taxon>Philodinida</taxon>
        <taxon>Philodinidae</taxon>
        <taxon>Rotaria</taxon>
    </lineage>
</organism>
<proteinExistence type="predicted"/>
<comment type="caution">
    <text evidence="1">The sequence shown here is derived from an EMBL/GenBank/DDBJ whole genome shotgun (WGS) entry which is preliminary data.</text>
</comment>
<keyword evidence="2" id="KW-1185">Reference proteome</keyword>
<dbReference type="AlphaFoldDB" id="A0A821Y1F1"/>
<feature type="non-terminal residue" evidence="1">
    <location>
        <position position="75"/>
    </location>
</feature>
<dbReference type="EMBL" id="CAJOBP010092870">
    <property type="protein sequence ID" value="CAF4953079.1"/>
    <property type="molecule type" value="Genomic_DNA"/>
</dbReference>
<accession>A0A821Y1F1</accession>
<dbReference type="Proteomes" id="UP000663873">
    <property type="component" value="Unassembled WGS sequence"/>
</dbReference>
<reference evidence="1" key="1">
    <citation type="submission" date="2021-02" db="EMBL/GenBank/DDBJ databases">
        <authorList>
            <person name="Nowell W R."/>
        </authorList>
    </citation>
    <scope>NUCLEOTIDE SEQUENCE</scope>
</reference>
<sequence length="75" mass="8866">MGFSRFELKLEPQQEIEFIVGEQAKHSKKIFQASDLESFLEKQVPELIQLKLIDEKTIDLLGKIIKYKYVEQVLR</sequence>
<evidence type="ECO:0000313" key="1">
    <source>
        <dbReference type="EMBL" id="CAF4953079.1"/>
    </source>
</evidence>
<name>A0A821Y1F1_9BILA</name>
<gene>
    <name evidence="1" type="ORF">UJA718_LOCUS47853</name>
</gene>